<reference evidence="2 3" key="1">
    <citation type="submission" date="2019-08" db="EMBL/GenBank/DDBJ databases">
        <title>A chromosome-level genome assembly, high-density linkage maps, and genome scans reveal the genomic architecture of hybrid incompatibilities underlying speciation via character displacement in darters (Percidae: Etheostominae).</title>
        <authorList>
            <person name="Moran R.L."/>
            <person name="Catchen J.M."/>
            <person name="Fuller R.C."/>
        </authorList>
    </citation>
    <scope>NUCLEOTIDE SEQUENCE [LARGE SCALE GENOMIC DNA]</scope>
    <source>
        <strain evidence="2">EspeVRDwgs_2016</strain>
        <tissue evidence="2">Muscle</tissue>
    </source>
</reference>
<name>A0A5J5DBX0_9PERO</name>
<proteinExistence type="predicted"/>
<sequence length="90" mass="10412">MEMVYHEEDCVYENIPDVSARRVESKICSDEDRKVTAAEPDAEAGFKNLTEEREDLKRKLNISDAEAGFKNLTEERDDLKRKLNNFLGKC</sequence>
<keyword evidence="3" id="KW-1185">Reference proteome</keyword>
<gene>
    <name evidence="2" type="ORF">FQN60_014647</name>
</gene>
<evidence type="ECO:0000313" key="3">
    <source>
        <dbReference type="Proteomes" id="UP000327493"/>
    </source>
</evidence>
<keyword evidence="1" id="KW-0175">Coiled coil</keyword>
<dbReference type="EMBL" id="VOFY01000008">
    <property type="protein sequence ID" value="KAA8590713.1"/>
    <property type="molecule type" value="Genomic_DNA"/>
</dbReference>
<comment type="caution">
    <text evidence="2">The sequence shown here is derived from an EMBL/GenBank/DDBJ whole genome shotgun (WGS) entry which is preliminary data.</text>
</comment>
<dbReference type="Proteomes" id="UP000327493">
    <property type="component" value="Chromosome 8"/>
</dbReference>
<feature type="non-terminal residue" evidence="2">
    <location>
        <position position="90"/>
    </location>
</feature>
<evidence type="ECO:0000256" key="1">
    <source>
        <dbReference type="SAM" id="Coils"/>
    </source>
</evidence>
<evidence type="ECO:0000313" key="2">
    <source>
        <dbReference type="EMBL" id="KAA8590713.1"/>
    </source>
</evidence>
<organism evidence="2 3">
    <name type="scientific">Etheostoma spectabile</name>
    <name type="common">orangethroat darter</name>
    <dbReference type="NCBI Taxonomy" id="54343"/>
    <lineage>
        <taxon>Eukaryota</taxon>
        <taxon>Metazoa</taxon>
        <taxon>Chordata</taxon>
        <taxon>Craniata</taxon>
        <taxon>Vertebrata</taxon>
        <taxon>Euteleostomi</taxon>
        <taxon>Actinopterygii</taxon>
        <taxon>Neopterygii</taxon>
        <taxon>Teleostei</taxon>
        <taxon>Neoteleostei</taxon>
        <taxon>Acanthomorphata</taxon>
        <taxon>Eupercaria</taxon>
        <taxon>Perciformes</taxon>
        <taxon>Percoidei</taxon>
        <taxon>Percidae</taxon>
        <taxon>Etheostomatinae</taxon>
        <taxon>Etheostoma</taxon>
    </lineage>
</organism>
<accession>A0A5J5DBX0</accession>
<protein>
    <submittedName>
        <fullName evidence="2">Uncharacterized protein</fullName>
    </submittedName>
</protein>
<feature type="coiled-coil region" evidence="1">
    <location>
        <begin position="46"/>
        <end position="89"/>
    </location>
</feature>
<dbReference type="AlphaFoldDB" id="A0A5J5DBX0"/>